<feature type="domain" description="Core-binding (CB)" evidence="7">
    <location>
        <begin position="8"/>
        <end position="127"/>
    </location>
</feature>
<evidence type="ECO:0000256" key="3">
    <source>
        <dbReference type="ARBA" id="ARBA00023125"/>
    </source>
</evidence>
<feature type="domain" description="Tyr recombinase" evidence="6">
    <location>
        <begin position="157"/>
        <end position="327"/>
    </location>
</feature>
<dbReference type="InterPro" id="IPR050090">
    <property type="entry name" value="Tyrosine_recombinase_XerCD"/>
</dbReference>
<dbReference type="InterPro" id="IPR011010">
    <property type="entry name" value="DNA_brk_join_enz"/>
</dbReference>
<evidence type="ECO:0000313" key="9">
    <source>
        <dbReference type="Proteomes" id="UP000196531"/>
    </source>
</evidence>
<dbReference type="GO" id="GO:0006310">
    <property type="term" value="P:DNA recombination"/>
    <property type="evidence" value="ECO:0007669"/>
    <property type="project" value="UniProtKB-KW"/>
</dbReference>
<evidence type="ECO:0000313" key="8">
    <source>
        <dbReference type="EMBL" id="OUR94141.1"/>
    </source>
</evidence>
<keyword evidence="3 5" id="KW-0238">DNA-binding</keyword>
<evidence type="ECO:0000256" key="2">
    <source>
        <dbReference type="ARBA" id="ARBA00022908"/>
    </source>
</evidence>
<accession>A0A1Y5F374</accession>
<comment type="similarity">
    <text evidence="1">Belongs to the 'phage' integrase family.</text>
</comment>
<reference evidence="9" key="1">
    <citation type="journal article" date="2017" name="Proc. Natl. Acad. Sci. U.S.A.">
        <title>Simulation of Deepwater Horizon oil plume reveals substrate specialization within a complex community of hydrocarbon-degraders.</title>
        <authorList>
            <person name="Hu P."/>
            <person name="Dubinsky E.A."/>
            <person name="Probst A.J."/>
            <person name="Wang J."/>
            <person name="Sieber C.M.K."/>
            <person name="Tom L.M."/>
            <person name="Gardinali P."/>
            <person name="Banfield J.F."/>
            <person name="Atlas R.M."/>
            <person name="Andersen G.L."/>
        </authorList>
    </citation>
    <scope>NUCLEOTIDE SEQUENCE [LARGE SCALE GENOMIC DNA]</scope>
</reference>
<dbReference type="PROSITE" id="PS51898">
    <property type="entry name" value="TYR_RECOMBINASE"/>
    <property type="match status" value="1"/>
</dbReference>
<dbReference type="InterPro" id="IPR002104">
    <property type="entry name" value="Integrase_catalytic"/>
</dbReference>
<dbReference type="SUPFAM" id="SSF56349">
    <property type="entry name" value="DNA breaking-rejoining enzymes"/>
    <property type="match status" value="1"/>
</dbReference>
<protein>
    <submittedName>
        <fullName evidence="8">Uncharacterized protein</fullName>
    </submittedName>
</protein>
<evidence type="ECO:0000256" key="5">
    <source>
        <dbReference type="PROSITE-ProRule" id="PRU01248"/>
    </source>
</evidence>
<dbReference type="InterPro" id="IPR013762">
    <property type="entry name" value="Integrase-like_cat_sf"/>
</dbReference>
<evidence type="ECO:0000259" key="6">
    <source>
        <dbReference type="PROSITE" id="PS51898"/>
    </source>
</evidence>
<evidence type="ECO:0000256" key="4">
    <source>
        <dbReference type="ARBA" id="ARBA00023172"/>
    </source>
</evidence>
<evidence type="ECO:0000256" key="1">
    <source>
        <dbReference type="ARBA" id="ARBA00008857"/>
    </source>
</evidence>
<dbReference type="AlphaFoldDB" id="A0A1Y5F374"/>
<dbReference type="InterPro" id="IPR044068">
    <property type="entry name" value="CB"/>
</dbReference>
<dbReference type="InterPro" id="IPR010998">
    <property type="entry name" value="Integrase_recombinase_N"/>
</dbReference>
<proteinExistence type="inferred from homology"/>
<dbReference type="PANTHER" id="PTHR30349">
    <property type="entry name" value="PHAGE INTEGRASE-RELATED"/>
    <property type="match status" value="1"/>
</dbReference>
<dbReference type="PANTHER" id="PTHR30349:SF41">
    <property type="entry name" value="INTEGRASE_RECOMBINASE PROTEIN MJ0367-RELATED"/>
    <property type="match status" value="1"/>
</dbReference>
<dbReference type="PROSITE" id="PS51900">
    <property type="entry name" value="CB"/>
    <property type="match status" value="1"/>
</dbReference>
<dbReference type="Pfam" id="PF00589">
    <property type="entry name" value="Phage_integrase"/>
    <property type="match status" value="1"/>
</dbReference>
<dbReference type="Proteomes" id="UP000196531">
    <property type="component" value="Unassembled WGS sequence"/>
</dbReference>
<dbReference type="GO" id="GO:0003677">
    <property type="term" value="F:DNA binding"/>
    <property type="evidence" value="ECO:0007669"/>
    <property type="project" value="UniProtKB-UniRule"/>
</dbReference>
<keyword evidence="2" id="KW-0229">DNA integration</keyword>
<dbReference type="EMBL" id="MAAO01000011">
    <property type="protein sequence ID" value="OUR94141.1"/>
    <property type="molecule type" value="Genomic_DNA"/>
</dbReference>
<evidence type="ECO:0000259" key="7">
    <source>
        <dbReference type="PROSITE" id="PS51900"/>
    </source>
</evidence>
<dbReference type="CDD" id="cd00397">
    <property type="entry name" value="DNA_BRE_C"/>
    <property type="match status" value="1"/>
</dbReference>
<comment type="caution">
    <text evidence="8">The sequence shown here is derived from an EMBL/GenBank/DDBJ whole genome shotgun (WGS) entry which is preliminary data.</text>
</comment>
<dbReference type="GO" id="GO:0015074">
    <property type="term" value="P:DNA integration"/>
    <property type="evidence" value="ECO:0007669"/>
    <property type="project" value="UniProtKB-KW"/>
</dbReference>
<organism evidence="8 9">
    <name type="scientific">Halobacteriovorax marinus</name>
    <dbReference type="NCBI Taxonomy" id="97084"/>
    <lineage>
        <taxon>Bacteria</taxon>
        <taxon>Pseudomonadati</taxon>
        <taxon>Bdellovibrionota</taxon>
        <taxon>Bacteriovoracia</taxon>
        <taxon>Bacteriovoracales</taxon>
        <taxon>Halobacteriovoraceae</taxon>
        <taxon>Halobacteriovorax</taxon>
    </lineage>
</organism>
<sequence>MSNHILSKKHQAWLDLYLDNCKKLNKSTYTLINYRCDLEKFLTWYEFKFNSTIEKSKKNFVSEYKSFLVDGGEISKQKKGRIITLFIKIFLRFLVKEKSLPLVQTPLAVSSVKRHLSSIKNFFEYLKQGHEDHSKLFLINPVKNKIHAIKLKEKDIKHTVMLPKDQWRDLIENTYRTKEKTILLLLYWGGFRLSELTQLRFSNFDFKKKVISLERKGGYIHTFRPQQEDAIFKNILYMREHIVTSGDFLFINHQGNCLSTRSMYNLIKKLLQRNLCDSDLGPHSFRKACATNLYEKTKDLLLVRDYLNHHDAKVTQTYIETKHLSIY</sequence>
<gene>
    <name evidence="8" type="ORF">A9Q84_17680</name>
</gene>
<dbReference type="Gene3D" id="1.10.150.130">
    <property type="match status" value="1"/>
</dbReference>
<dbReference type="Gene3D" id="1.10.443.10">
    <property type="entry name" value="Intergrase catalytic core"/>
    <property type="match status" value="1"/>
</dbReference>
<keyword evidence="4" id="KW-0233">DNA recombination</keyword>
<name>A0A1Y5F374_9BACT</name>